<dbReference type="RefSeq" id="WP_345595426.1">
    <property type="nucleotide sequence ID" value="NZ_BAABJG010000063.1"/>
</dbReference>
<reference evidence="3" key="1">
    <citation type="journal article" date="2019" name="Int. J. Syst. Evol. Microbiol.">
        <title>The Global Catalogue of Microorganisms (GCM) 10K type strain sequencing project: providing services to taxonomists for standard genome sequencing and annotation.</title>
        <authorList>
            <consortium name="The Broad Institute Genomics Platform"/>
            <consortium name="The Broad Institute Genome Sequencing Center for Infectious Disease"/>
            <person name="Wu L."/>
            <person name="Ma J."/>
        </authorList>
    </citation>
    <scope>NUCLEOTIDE SEQUENCE [LARGE SCALE GENOMIC DNA]</scope>
    <source>
        <strain evidence="3">CCUG 53270</strain>
    </source>
</reference>
<dbReference type="Pfam" id="PF13408">
    <property type="entry name" value="Zn_ribbon_recom"/>
    <property type="match status" value="1"/>
</dbReference>
<proteinExistence type="predicted"/>
<evidence type="ECO:0000313" key="2">
    <source>
        <dbReference type="EMBL" id="MFD1219446.1"/>
    </source>
</evidence>
<keyword evidence="3" id="KW-1185">Reference proteome</keyword>
<comment type="caution">
    <text evidence="2">The sequence shown here is derived from an EMBL/GenBank/DDBJ whole genome shotgun (WGS) entry which is preliminary data.</text>
</comment>
<sequence>MYQFTSKIKCLHCQGNYRGKKLRDKLAYSCSTYEKKGKDECSNNFKIREEELVHIVSTHLQLNGGKADGSLGDYVRVIEVENGGYKIYYHDGDHSIVNDRSSPYGTKFKY</sequence>
<evidence type="ECO:0000259" key="1">
    <source>
        <dbReference type="Pfam" id="PF13408"/>
    </source>
</evidence>
<dbReference type="EMBL" id="JBHTLU010000012">
    <property type="protein sequence ID" value="MFD1219446.1"/>
    <property type="molecule type" value="Genomic_DNA"/>
</dbReference>
<accession>A0ABW3UI42</accession>
<gene>
    <name evidence="2" type="ORF">ACFQ4B_04910</name>
</gene>
<dbReference type="Proteomes" id="UP001597180">
    <property type="component" value="Unassembled WGS sequence"/>
</dbReference>
<organism evidence="2 3">
    <name type="scientific">Paenibacillus vulneris</name>
    <dbReference type="NCBI Taxonomy" id="1133364"/>
    <lineage>
        <taxon>Bacteria</taxon>
        <taxon>Bacillati</taxon>
        <taxon>Bacillota</taxon>
        <taxon>Bacilli</taxon>
        <taxon>Bacillales</taxon>
        <taxon>Paenibacillaceae</taxon>
        <taxon>Paenibacillus</taxon>
    </lineage>
</organism>
<evidence type="ECO:0000313" key="3">
    <source>
        <dbReference type="Proteomes" id="UP001597180"/>
    </source>
</evidence>
<name>A0ABW3UI42_9BACL</name>
<dbReference type="InterPro" id="IPR025827">
    <property type="entry name" value="Zn_ribbon_recom_dom"/>
</dbReference>
<feature type="domain" description="Recombinase zinc beta ribbon" evidence="1">
    <location>
        <begin position="4"/>
        <end position="60"/>
    </location>
</feature>
<protein>
    <submittedName>
        <fullName evidence="2">Zinc ribbon domain-containing protein</fullName>
    </submittedName>
</protein>